<reference evidence="2" key="1">
    <citation type="submission" date="2021-06" db="EMBL/GenBank/DDBJ databases">
        <authorList>
            <person name="Hodson N. C."/>
            <person name="Mongue J. A."/>
            <person name="Jaron S. K."/>
        </authorList>
    </citation>
    <scope>NUCLEOTIDE SEQUENCE</scope>
</reference>
<dbReference type="Proteomes" id="UP000708208">
    <property type="component" value="Unassembled WGS sequence"/>
</dbReference>
<accession>A0A8J2NJK7</accession>
<sequence>MWEVNAGRDNLAKFLVPDTDTQSYNAIGDLFVLGLVRRSRLLSHSLQLNELPWLLTFPSLFFLYCRQSPAFPRSLSQADHHTERRKAVEKAEQQESLLREQNNSMEMRELLEW</sequence>
<proteinExistence type="predicted"/>
<feature type="region of interest" description="Disordered" evidence="1">
    <location>
        <begin position="75"/>
        <end position="103"/>
    </location>
</feature>
<gene>
    <name evidence="2" type="ORF">AFUS01_LOCUS1733</name>
</gene>
<protein>
    <submittedName>
        <fullName evidence="2">Uncharacterized protein</fullName>
    </submittedName>
</protein>
<name>A0A8J2NJK7_9HEXA</name>
<dbReference type="AlphaFoldDB" id="A0A8J2NJK7"/>
<feature type="compositionally biased region" description="Polar residues" evidence="1">
    <location>
        <begin position="94"/>
        <end position="103"/>
    </location>
</feature>
<evidence type="ECO:0000313" key="2">
    <source>
        <dbReference type="EMBL" id="CAG7667380.1"/>
    </source>
</evidence>
<organism evidence="2 3">
    <name type="scientific">Allacma fusca</name>
    <dbReference type="NCBI Taxonomy" id="39272"/>
    <lineage>
        <taxon>Eukaryota</taxon>
        <taxon>Metazoa</taxon>
        <taxon>Ecdysozoa</taxon>
        <taxon>Arthropoda</taxon>
        <taxon>Hexapoda</taxon>
        <taxon>Collembola</taxon>
        <taxon>Symphypleona</taxon>
        <taxon>Sminthuridae</taxon>
        <taxon>Allacma</taxon>
    </lineage>
</organism>
<evidence type="ECO:0000313" key="3">
    <source>
        <dbReference type="Proteomes" id="UP000708208"/>
    </source>
</evidence>
<dbReference type="EMBL" id="CAJVCH010009722">
    <property type="protein sequence ID" value="CAG7667380.1"/>
    <property type="molecule type" value="Genomic_DNA"/>
</dbReference>
<keyword evidence="3" id="KW-1185">Reference proteome</keyword>
<evidence type="ECO:0000256" key="1">
    <source>
        <dbReference type="SAM" id="MobiDB-lite"/>
    </source>
</evidence>
<comment type="caution">
    <text evidence="2">The sequence shown here is derived from an EMBL/GenBank/DDBJ whole genome shotgun (WGS) entry which is preliminary data.</text>
</comment>
<feature type="compositionally biased region" description="Basic and acidic residues" evidence="1">
    <location>
        <begin position="78"/>
        <end position="93"/>
    </location>
</feature>